<evidence type="ECO:0000313" key="5">
    <source>
        <dbReference type="EMBL" id="PJZ15034.1"/>
    </source>
</evidence>
<keyword evidence="2" id="KW-0460">Magnesium</keyword>
<dbReference type="GO" id="GO:0005829">
    <property type="term" value="C:cytosol"/>
    <property type="evidence" value="ECO:0007669"/>
    <property type="project" value="TreeGrafter"/>
</dbReference>
<name>A0A2M9WL27_9LACO</name>
<dbReference type="InterPro" id="IPR029061">
    <property type="entry name" value="THDP-binding"/>
</dbReference>
<dbReference type="GO" id="GO:0006098">
    <property type="term" value="P:pentose-phosphate shunt"/>
    <property type="evidence" value="ECO:0007669"/>
    <property type="project" value="TreeGrafter"/>
</dbReference>
<dbReference type="InterPro" id="IPR005475">
    <property type="entry name" value="Transketolase-like_Pyr-bd"/>
</dbReference>
<dbReference type="RefSeq" id="WP_100733151.1">
    <property type="nucleotide sequence ID" value="NZ_MKXG01000251.1"/>
</dbReference>
<evidence type="ECO:0000313" key="6">
    <source>
        <dbReference type="Proteomes" id="UP000231914"/>
    </source>
</evidence>
<feature type="compositionally biased region" description="Polar residues" evidence="3">
    <location>
        <begin position="11"/>
        <end position="22"/>
    </location>
</feature>
<dbReference type="GO" id="GO:0004802">
    <property type="term" value="F:transketolase activity"/>
    <property type="evidence" value="ECO:0007669"/>
    <property type="project" value="TreeGrafter"/>
</dbReference>
<evidence type="ECO:0000256" key="1">
    <source>
        <dbReference type="ARBA" id="ARBA00022723"/>
    </source>
</evidence>
<feature type="domain" description="Transketolase-like pyrimidine-binding" evidence="4">
    <location>
        <begin position="1"/>
        <end position="152"/>
    </location>
</feature>
<dbReference type="EMBL" id="MKXG01000251">
    <property type="protein sequence ID" value="PJZ15034.1"/>
    <property type="molecule type" value="Genomic_DNA"/>
</dbReference>
<dbReference type="Gene3D" id="3.40.50.920">
    <property type="match status" value="1"/>
</dbReference>
<organism evidence="5 6">
    <name type="scientific">Lactobacillus crispatus</name>
    <dbReference type="NCBI Taxonomy" id="47770"/>
    <lineage>
        <taxon>Bacteria</taxon>
        <taxon>Bacillati</taxon>
        <taxon>Bacillota</taxon>
        <taxon>Bacilli</taxon>
        <taxon>Lactobacillales</taxon>
        <taxon>Lactobacillaceae</taxon>
        <taxon>Lactobacillus</taxon>
    </lineage>
</organism>
<dbReference type="AlphaFoldDB" id="A0A2M9WL27"/>
<dbReference type="Pfam" id="PF02779">
    <property type="entry name" value="Transket_pyr"/>
    <property type="match status" value="1"/>
</dbReference>
<dbReference type="SMART" id="SM00861">
    <property type="entry name" value="Transket_pyr"/>
    <property type="match status" value="1"/>
</dbReference>
<dbReference type="CDD" id="cd07033">
    <property type="entry name" value="TPP_PYR_DXS_TK_like"/>
    <property type="match status" value="1"/>
</dbReference>
<evidence type="ECO:0000259" key="4">
    <source>
        <dbReference type="SMART" id="SM00861"/>
    </source>
</evidence>
<evidence type="ECO:0000256" key="3">
    <source>
        <dbReference type="SAM" id="MobiDB-lite"/>
    </source>
</evidence>
<dbReference type="SUPFAM" id="SSF52922">
    <property type="entry name" value="TK C-terminal domain-like"/>
    <property type="match status" value="1"/>
</dbReference>
<dbReference type="InterPro" id="IPR009014">
    <property type="entry name" value="Transketo_C/PFOR_II"/>
</dbReference>
<dbReference type="Proteomes" id="UP000231914">
    <property type="component" value="Unassembled WGS sequence"/>
</dbReference>
<gene>
    <name evidence="5" type="ORF">BHU41_10515</name>
</gene>
<comment type="caution">
    <text evidence="5">The sequence shown here is derived from an EMBL/GenBank/DDBJ whole genome shotgun (WGS) entry which is preliminary data.</text>
</comment>
<dbReference type="InterPro" id="IPR033247">
    <property type="entry name" value="Transketolase_fam"/>
</dbReference>
<dbReference type="PANTHER" id="PTHR43522:SF2">
    <property type="entry name" value="TRANSKETOLASE 1-RELATED"/>
    <property type="match status" value="1"/>
</dbReference>
<accession>A0A2M9WL27</accession>
<keyword evidence="1" id="KW-0479">Metal-binding</keyword>
<dbReference type="InterPro" id="IPR055152">
    <property type="entry name" value="Transketolase-like_C_2"/>
</dbReference>
<proteinExistence type="predicted"/>
<reference evidence="5 6" key="1">
    <citation type="submission" date="2016-10" db="EMBL/GenBank/DDBJ databases">
        <title>WGS of isloates from the oral cavity of healthy individuals.</title>
        <authorList>
            <person name="Sharma S."/>
            <person name="Pal V.K."/>
            <person name="Patil P.B."/>
            <person name="Korpole S."/>
            <person name="Grover V."/>
        </authorList>
    </citation>
    <scope>NUCLEOTIDE SEQUENCE [LARGE SCALE GENOMIC DNA]</scope>
    <source>
        <strain evidence="5 6">DISK12</strain>
    </source>
</reference>
<evidence type="ECO:0000256" key="2">
    <source>
        <dbReference type="ARBA" id="ARBA00022842"/>
    </source>
</evidence>
<dbReference type="Gene3D" id="3.40.50.970">
    <property type="match status" value="1"/>
</dbReference>
<dbReference type="GO" id="GO:0046872">
    <property type="term" value="F:metal ion binding"/>
    <property type="evidence" value="ECO:0007669"/>
    <property type="project" value="UniProtKB-KW"/>
</dbReference>
<feature type="region of interest" description="Disordered" evidence="3">
    <location>
        <begin position="1"/>
        <end position="22"/>
    </location>
</feature>
<dbReference type="Pfam" id="PF22613">
    <property type="entry name" value="Transketolase_C_1"/>
    <property type="match status" value="1"/>
</dbReference>
<dbReference type="SUPFAM" id="SSF52518">
    <property type="entry name" value="Thiamin diphosphate-binding fold (THDP-binding)"/>
    <property type="match status" value="1"/>
</dbReference>
<dbReference type="PANTHER" id="PTHR43522">
    <property type="entry name" value="TRANSKETOLASE"/>
    <property type="match status" value="1"/>
</dbReference>
<protein>
    <recommendedName>
        <fullName evidence="4">Transketolase-like pyrimidine-binding domain-containing protein</fullName>
    </recommendedName>
</protein>
<sequence length="281" mass="31703">MGGGSADLGSSDKTYFDNDTSFQPDTYQNRNLYFGIREFAEAAAVNGINLYGGSRAFVNTFFIFSDYMKNAIRHASLMHDPPIFLFGHDSISLGPDGPTHQPIEQLETFRATPGVIVMRPADFLETLYAWQYTINQNNHPVVFALGRQKLPTLLQYKEKVEEGVPKGGYILSEAENNKPEGIIIATGSEVELALRVQRKLTEIKRFIRIVSMPSMELFLSQPYEYQNKVLPLNIRQRMSIEMATTYDWAQFVGLDGIVIGIDHFGESGNGDEFKKVGFYCR</sequence>